<evidence type="ECO:0000313" key="1">
    <source>
        <dbReference type="EMBL" id="GED71727.1"/>
    </source>
</evidence>
<evidence type="ECO:0000313" key="4">
    <source>
        <dbReference type="Proteomes" id="UP000319578"/>
    </source>
</evidence>
<reference evidence="1 4" key="3">
    <citation type="submission" date="2019-06" db="EMBL/GenBank/DDBJ databases">
        <title>Whole genome shotgun sequence of Brevibacillus reuszeri NBRC 15719.</title>
        <authorList>
            <person name="Hosoyama A."/>
            <person name="Uohara A."/>
            <person name="Ohji S."/>
            <person name="Ichikawa N."/>
        </authorList>
    </citation>
    <scope>NUCLEOTIDE SEQUENCE [LARGE SCALE GENOMIC DNA]</scope>
    <source>
        <strain evidence="1 4">NBRC 15719</strain>
    </source>
</reference>
<dbReference type="AlphaFoldDB" id="A0A0K9YKG4"/>
<reference evidence="3" key="1">
    <citation type="submission" date="2015-07" db="EMBL/GenBank/DDBJ databases">
        <title>Genome sequencing project for genomic taxonomy and phylogenomics of Bacillus-like bacteria.</title>
        <authorList>
            <person name="Liu B."/>
            <person name="Wang J."/>
            <person name="Zhu Y."/>
            <person name="Liu G."/>
            <person name="Chen Q."/>
            <person name="Chen Z."/>
            <person name="Lan J."/>
            <person name="Che J."/>
            <person name="Ge C."/>
            <person name="Shi H."/>
            <person name="Pan Z."/>
            <person name="Liu X."/>
        </authorList>
    </citation>
    <scope>NUCLEOTIDE SEQUENCE [LARGE SCALE GENOMIC DNA]</scope>
    <source>
        <strain evidence="3">DSM 9887</strain>
    </source>
</reference>
<dbReference type="OrthoDB" id="5503604at2"/>
<sequence>MYGWITELDSRTRLVHLIVEKKMEGVVAKLKDGRYHAGKRTDDFVKILNYLYADVSIAGY</sequence>
<comment type="caution">
    <text evidence="2">The sequence shown here is derived from an EMBL/GenBank/DDBJ whole genome shotgun (WGS) entry which is preliminary data.</text>
</comment>
<name>A0A0K9YKG4_9BACL</name>
<evidence type="ECO:0000313" key="2">
    <source>
        <dbReference type="EMBL" id="KNB69154.1"/>
    </source>
</evidence>
<dbReference type="EMBL" id="LGIQ01000011">
    <property type="protein sequence ID" value="KNB69154.1"/>
    <property type="molecule type" value="Genomic_DNA"/>
</dbReference>
<dbReference type="EMBL" id="BJON01000022">
    <property type="protein sequence ID" value="GED71727.1"/>
    <property type="molecule type" value="Genomic_DNA"/>
</dbReference>
<dbReference type="PATRIC" id="fig|54915.3.peg.4112"/>
<dbReference type="STRING" id="54915.ADS79_24825"/>
<dbReference type="RefSeq" id="WP_049741146.1">
    <property type="nucleotide sequence ID" value="NZ_BJON01000022.1"/>
</dbReference>
<dbReference type="Gene3D" id="3.30.1490.70">
    <property type="match status" value="1"/>
</dbReference>
<accession>A0A0K9YKG4</accession>
<gene>
    <name evidence="2" type="ORF">ADS79_24825</name>
    <name evidence="1" type="ORF">BRE01_54290</name>
</gene>
<evidence type="ECO:0008006" key="5">
    <source>
        <dbReference type="Google" id="ProtNLM"/>
    </source>
</evidence>
<dbReference type="SUPFAM" id="SSF56091">
    <property type="entry name" value="DNA ligase/mRNA capping enzyme, catalytic domain"/>
    <property type="match status" value="1"/>
</dbReference>
<protein>
    <recommendedName>
        <fullName evidence="5">ATP-dependent DNA ligase family profile domain-containing protein</fullName>
    </recommendedName>
</protein>
<reference evidence="2" key="2">
    <citation type="submission" date="2015-07" db="EMBL/GenBank/DDBJ databases">
        <title>MeaNS - Measles Nucleotide Surveillance Program.</title>
        <authorList>
            <person name="Tran T."/>
            <person name="Druce J."/>
        </authorList>
    </citation>
    <scope>NUCLEOTIDE SEQUENCE</scope>
    <source>
        <strain evidence="2">DSM 9887</strain>
    </source>
</reference>
<evidence type="ECO:0000313" key="3">
    <source>
        <dbReference type="Proteomes" id="UP000036834"/>
    </source>
</evidence>
<dbReference type="Proteomes" id="UP000319578">
    <property type="component" value="Unassembled WGS sequence"/>
</dbReference>
<proteinExistence type="predicted"/>
<dbReference type="Proteomes" id="UP000036834">
    <property type="component" value="Unassembled WGS sequence"/>
</dbReference>
<organism evidence="2 3">
    <name type="scientific">Brevibacillus reuszeri</name>
    <dbReference type="NCBI Taxonomy" id="54915"/>
    <lineage>
        <taxon>Bacteria</taxon>
        <taxon>Bacillati</taxon>
        <taxon>Bacillota</taxon>
        <taxon>Bacilli</taxon>
        <taxon>Bacillales</taxon>
        <taxon>Paenibacillaceae</taxon>
        <taxon>Brevibacillus</taxon>
    </lineage>
</organism>
<keyword evidence="4" id="KW-1185">Reference proteome</keyword>